<proteinExistence type="predicted"/>
<gene>
    <name evidence="1" type="ORF">g.19223</name>
</gene>
<feature type="non-terminal residue" evidence="1">
    <location>
        <position position="119"/>
    </location>
</feature>
<dbReference type="AlphaFoldDB" id="A0A1B6CZK2"/>
<protein>
    <submittedName>
        <fullName evidence="1">Uncharacterized protein</fullName>
    </submittedName>
</protein>
<evidence type="ECO:0000313" key="1">
    <source>
        <dbReference type="EMBL" id="JAS18887.1"/>
    </source>
</evidence>
<reference evidence="1" key="1">
    <citation type="submission" date="2015-12" db="EMBL/GenBank/DDBJ databases">
        <title>De novo transcriptome assembly of four potential Pierce s Disease insect vectors from Arizona vineyards.</title>
        <authorList>
            <person name="Tassone E.E."/>
        </authorList>
    </citation>
    <scope>NUCLEOTIDE SEQUENCE</scope>
</reference>
<organism evidence="1">
    <name type="scientific">Clastoptera arizonana</name>
    <name type="common">Arizona spittle bug</name>
    <dbReference type="NCBI Taxonomy" id="38151"/>
    <lineage>
        <taxon>Eukaryota</taxon>
        <taxon>Metazoa</taxon>
        <taxon>Ecdysozoa</taxon>
        <taxon>Arthropoda</taxon>
        <taxon>Hexapoda</taxon>
        <taxon>Insecta</taxon>
        <taxon>Pterygota</taxon>
        <taxon>Neoptera</taxon>
        <taxon>Paraneoptera</taxon>
        <taxon>Hemiptera</taxon>
        <taxon>Auchenorrhyncha</taxon>
        <taxon>Cercopoidea</taxon>
        <taxon>Clastopteridae</taxon>
        <taxon>Clastoptera</taxon>
    </lineage>
</organism>
<accession>A0A1B6CZK2</accession>
<name>A0A1B6CZK2_9HEMI</name>
<dbReference type="EMBL" id="GEDC01018411">
    <property type="protein sequence ID" value="JAS18887.1"/>
    <property type="molecule type" value="Transcribed_RNA"/>
</dbReference>
<sequence>VPRMSETDVPCGPSVSGEKYRNLRNFKEHCHPPDDLEVEASKLRLQLKLRSKLTLAQPLEILQETFEGQPEEVVARVGRLDSIKRDIRKQRQRLERSEFYDPLEFCVPELYSINRMHVM</sequence>
<feature type="non-terminal residue" evidence="1">
    <location>
        <position position="1"/>
    </location>
</feature>